<accession>A0A1D7W834</accession>
<sequence length="37" mass="4121">MCGRVGPPLVPAAGNAVEARWWIRPIAHIRVEITHDM</sequence>
<evidence type="ECO:0000313" key="2">
    <source>
        <dbReference type="Proteomes" id="UP000094793"/>
    </source>
</evidence>
<name>A0A1D7W834_BREAU</name>
<reference evidence="2" key="1">
    <citation type="submission" date="2016-09" db="EMBL/GenBank/DDBJ databases">
        <title>Complete Genome Sequence of Brevibacterium linens SMQ-1335.</title>
        <authorList>
            <person name="de Melo A.G."/>
            <person name="Labrie S.J."/>
            <person name="Dumaresq J."/>
            <person name="Roberts R.J."/>
            <person name="Tremblay D.M."/>
            <person name="Moineau S."/>
        </authorList>
    </citation>
    <scope>NUCLEOTIDE SEQUENCE [LARGE SCALE GENOMIC DNA]</scope>
    <source>
        <strain evidence="2">SMQ-1335</strain>
    </source>
</reference>
<gene>
    <name evidence="1" type="ORF">BLSMQ_3454</name>
</gene>
<evidence type="ECO:0000313" key="1">
    <source>
        <dbReference type="EMBL" id="AOP55154.1"/>
    </source>
</evidence>
<dbReference type="KEGG" id="blin:BLSMQ_3454"/>
<proteinExistence type="predicted"/>
<organism evidence="1 2">
    <name type="scientific">Brevibacterium aurantiacum</name>
    <dbReference type="NCBI Taxonomy" id="273384"/>
    <lineage>
        <taxon>Bacteria</taxon>
        <taxon>Bacillati</taxon>
        <taxon>Actinomycetota</taxon>
        <taxon>Actinomycetes</taxon>
        <taxon>Micrococcales</taxon>
        <taxon>Brevibacteriaceae</taxon>
        <taxon>Brevibacterium</taxon>
    </lineage>
</organism>
<protein>
    <submittedName>
        <fullName evidence="1">Uncharacterized protein</fullName>
    </submittedName>
</protein>
<dbReference type="AlphaFoldDB" id="A0A1D7W834"/>
<dbReference type="EMBL" id="CP017150">
    <property type="protein sequence ID" value="AOP55154.1"/>
    <property type="molecule type" value="Genomic_DNA"/>
</dbReference>
<dbReference type="Proteomes" id="UP000094793">
    <property type="component" value="Chromosome"/>
</dbReference>